<organism evidence="1 2">
    <name type="scientific">Candidatus Chisholmbacteria bacterium RIFCSPHIGHO2_01_FULL_48_12</name>
    <dbReference type="NCBI Taxonomy" id="1797589"/>
    <lineage>
        <taxon>Bacteria</taxon>
        <taxon>Candidatus Chisholmiibacteriota</taxon>
    </lineage>
</organism>
<dbReference type="InterPro" id="IPR038573">
    <property type="entry name" value="BrnT_sf"/>
</dbReference>
<evidence type="ECO:0000313" key="1">
    <source>
        <dbReference type="EMBL" id="OGY15587.1"/>
    </source>
</evidence>
<dbReference type="Gene3D" id="3.10.450.530">
    <property type="entry name" value="Ribonuclease toxin, BrnT, of type II toxin-antitoxin system"/>
    <property type="match status" value="1"/>
</dbReference>
<sequence>MVTFKQPIKFIWDKGNQDKNWLKHQVTTQEAEQVFFDPNKKIHPDKIHSQKEARFILLGKTKNNRLLFIILTTRNSNIRIISARDINKQERPLYETTT</sequence>
<proteinExistence type="predicted"/>
<dbReference type="InterPro" id="IPR007460">
    <property type="entry name" value="BrnT_toxin"/>
</dbReference>
<protein>
    <recommendedName>
        <fullName evidence="3">BrnT family toxin</fullName>
    </recommendedName>
</protein>
<gene>
    <name evidence="1" type="ORF">A2784_02015</name>
</gene>
<evidence type="ECO:0000313" key="2">
    <source>
        <dbReference type="Proteomes" id="UP000177324"/>
    </source>
</evidence>
<dbReference type="Proteomes" id="UP000177324">
    <property type="component" value="Unassembled WGS sequence"/>
</dbReference>
<dbReference type="Pfam" id="PF04365">
    <property type="entry name" value="BrnT_toxin"/>
    <property type="match status" value="1"/>
</dbReference>
<evidence type="ECO:0008006" key="3">
    <source>
        <dbReference type="Google" id="ProtNLM"/>
    </source>
</evidence>
<dbReference type="STRING" id="1797589.A2784_02015"/>
<comment type="caution">
    <text evidence="1">The sequence shown here is derived from an EMBL/GenBank/DDBJ whole genome shotgun (WGS) entry which is preliminary data.</text>
</comment>
<dbReference type="AlphaFoldDB" id="A0A1G1VK16"/>
<reference evidence="1 2" key="1">
    <citation type="journal article" date="2016" name="Nat. Commun.">
        <title>Thousands of microbial genomes shed light on interconnected biogeochemical processes in an aquifer system.</title>
        <authorList>
            <person name="Anantharaman K."/>
            <person name="Brown C.T."/>
            <person name="Hug L.A."/>
            <person name="Sharon I."/>
            <person name="Castelle C.J."/>
            <person name="Probst A.J."/>
            <person name="Thomas B.C."/>
            <person name="Singh A."/>
            <person name="Wilkins M.J."/>
            <person name="Karaoz U."/>
            <person name="Brodie E.L."/>
            <person name="Williams K.H."/>
            <person name="Hubbard S.S."/>
            <person name="Banfield J.F."/>
        </authorList>
    </citation>
    <scope>NUCLEOTIDE SEQUENCE [LARGE SCALE GENOMIC DNA]</scope>
</reference>
<accession>A0A1G1VK16</accession>
<name>A0A1G1VK16_9BACT</name>
<dbReference type="EMBL" id="MHCH01000063">
    <property type="protein sequence ID" value="OGY15587.1"/>
    <property type="molecule type" value="Genomic_DNA"/>
</dbReference>